<feature type="compositionally biased region" description="Basic and acidic residues" evidence="1">
    <location>
        <begin position="350"/>
        <end position="370"/>
    </location>
</feature>
<comment type="caution">
    <text evidence="2">The sequence shown here is derived from an EMBL/GenBank/DDBJ whole genome shotgun (WGS) entry which is preliminary data.</text>
</comment>
<feature type="region of interest" description="Disordered" evidence="1">
    <location>
        <begin position="345"/>
        <end position="388"/>
    </location>
</feature>
<dbReference type="Proteomes" id="UP001176059">
    <property type="component" value="Unassembled WGS sequence"/>
</dbReference>
<protein>
    <submittedName>
        <fullName evidence="2">Uncharacterized protein</fullName>
    </submittedName>
</protein>
<dbReference type="EMBL" id="JANVFO010000015">
    <property type="protein sequence ID" value="KAJ3733910.1"/>
    <property type="molecule type" value="Genomic_DNA"/>
</dbReference>
<dbReference type="AlphaFoldDB" id="A0AA38JP14"/>
<sequence length="456" mass="51534">MCLRLLHLFRLYPLYLLLAAALLGVAVVASPVPRANTKTVQRRRPILLRIGEYDWKHSRWKRIRGMTRDPNTQWRKVLCISDINCFGYTPDNVIETISPKTTQRLTETEVSNDCYRALEARVNLSSFNQAQPSLFESFSSVEKLQDVIGDSINIEDDESCIRAILKLMVTKDIVSRYDDQKSLEDNMKPVFLRPNHNLRPLRFGVYDWQKSIWARPRAESEPNFLCFACYKACLGFDNKQSKVVEILPKWRSIPGEKGHIDTDLHSPLMYKFDHRKGATWSDPDQKDRTLVQFLQDTGDLNKAAGGDIKDPESYIRAVLRYLSLDSVGLIQGYDPTKSLSDLMEYKRKKSGDGQDVGDKEPKRIKGRDSQDVGNGGYRTEDDDADTEVDDAGTEVHKIEETGRLAHGDGQVVRGGQEVGDGRDSRDRTANNAGTEGNNADTVHSASKIASIHNLID</sequence>
<name>A0AA38JP14_9AGAR</name>
<feature type="compositionally biased region" description="Basic and acidic residues" evidence="1">
    <location>
        <begin position="419"/>
        <end position="428"/>
    </location>
</feature>
<organism evidence="2 3">
    <name type="scientific">Lentinula guzmanii</name>
    <dbReference type="NCBI Taxonomy" id="2804957"/>
    <lineage>
        <taxon>Eukaryota</taxon>
        <taxon>Fungi</taxon>
        <taxon>Dikarya</taxon>
        <taxon>Basidiomycota</taxon>
        <taxon>Agaricomycotina</taxon>
        <taxon>Agaricomycetes</taxon>
        <taxon>Agaricomycetidae</taxon>
        <taxon>Agaricales</taxon>
        <taxon>Marasmiineae</taxon>
        <taxon>Omphalotaceae</taxon>
        <taxon>Lentinula</taxon>
    </lineage>
</organism>
<reference evidence="2" key="2">
    <citation type="journal article" date="2023" name="Proc. Natl. Acad. Sci. U.S.A.">
        <title>A global phylogenomic analysis of the shiitake genus Lentinula.</title>
        <authorList>
            <person name="Sierra-Patev S."/>
            <person name="Min B."/>
            <person name="Naranjo-Ortiz M."/>
            <person name="Looney B."/>
            <person name="Konkel Z."/>
            <person name="Slot J.C."/>
            <person name="Sakamoto Y."/>
            <person name="Steenwyk J.L."/>
            <person name="Rokas A."/>
            <person name="Carro J."/>
            <person name="Camarero S."/>
            <person name="Ferreira P."/>
            <person name="Molpeceres G."/>
            <person name="Ruiz-Duenas F.J."/>
            <person name="Serrano A."/>
            <person name="Henrissat B."/>
            <person name="Drula E."/>
            <person name="Hughes K.W."/>
            <person name="Mata J.L."/>
            <person name="Ishikawa N.K."/>
            <person name="Vargas-Isla R."/>
            <person name="Ushijima S."/>
            <person name="Smith C.A."/>
            <person name="Donoghue J."/>
            <person name="Ahrendt S."/>
            <person name="Andreopoulos W."/>
            <person name="He G."/>
            <person name="LaButti K."/>
            <person name="Lipzen A."/>
            <person name="Ng V."/>
            <person name="Riley R."/>
            <person name="Sandor L."/>
            <person name="Barry K."/>
            <person name="Martinez A.T."/>
            <person name="Xiao Y."/>
            <person name="Gibbons J.G."/>
            <person name="Terashima K."/>
            <person name="Grigoriev I.V."/>
            <person name="Hibbett D."/>
        </authorList>
    </citation>
    <scope>NUCLEOTIDE SEQUENCE</scope>
    <source>
        <strain evidence="2">ET3784</strain>
    </source>
</reference>
<feature type="region of interest" description="Disordered" evidence="1">
    <location>
        <begin position="402"/>
        <end position="441"/>
    </location>
</feature>
<evidence type="ECO:0000256" key="1">
    <source>
        <dbReference type="SAM" id="MobiDB-lite"/>
    </source>
</evidence>
<feature type="compositionally biased region" description="Low complexity" evidence="1">
    <location>
        <begin position="429"/>
        <end position="439"/>
    </location>
</feature>
<gene>
    <name evidence="2" type="ORF">DFJ43DRAFT_1038030</name>
</gene>
<evidence type="ECO:0000313" key="2">
    <source>
        <dbReference type="EMBL" id="KAJ3733910.1"/>
    </source>
</evidence>
<keyword evidence="3" id="KW-1185">Reference proteome</keyword>
<proteinExistence type="predicted"/>
<accession>A0AA38JP14</accession>
<reference evidence="2" key="1">
    <citation type="submission" date="2022-08" db="EMBL/GenBank/DDBJ databases">
        <authorList>
            <consortium name="DOE Joint Genome Institute"/>
            <person name="Min B."/>
            <person name="Sierra-Patev S."/>
            <person name="Naranjo-Ortiz M."/>
            <person name="Looney B."/>
            <person name="Konkel Z."/>
            <person name="Slot J.C."/>
            <person name="Sakamoto Y."/>
            <person name="Steenwyk J.L."/>
            <person name="Rokas A."/>
            <person name="Carro J."/>
            <person name="Camarero S."/>
            <person name="Ferreira P."/>
            <person name="Molpeceres G."/>
            <person name="Ruiz-duenas F.J."/>
            <person name="Serrano A."/>
            <person name="Henrissat B."/>
            <person name="Drula E."/>
            <person name="Hughes K.W."/>
            <person name="Mata J.L."/>
            <person name="Ishikawa N.K."/>
            <person name="Vargas-Isla R."/>
            <person name="Ushijima S."/>
            <person name="Smith C.A."/>
            <person name="Ahrendt S."/>
            <person name="Andreopoulos W."/>
            <person name="He G."/>
            <person name="LaButti K."/>
            <person name="Lipzen A."/>
            <person name="Ng V."/>
            <person name="Riley R."/>
            <person name="Sandor L."/>
            <person name="Barry K."/>
            <person name="Martinez A.T."/>
            <person name="Xiao Y."/>
            <person name="Gibbons J.G."/>
            <person name="Terashima K."/>
            <person name="Hibbett D.S."/>
            <person name="Grigoriev I.V."/>
        </authorList>
    </citation>
    <scope>NUCLEOTIDE SEQUENCE</scope>
    <source>
        <strain evidence="2">ET3784</strain>
    </source>
</reference>
<evidence type="ECO:0000313" key="3">
    <source>
        <dbReference type="Proteomes" id="UP001176059"/>
    </source>
</evidence>